<evidence type="ECO:0000313" key="1">
    <source>
        <dbReference type="EMBL" id="PKY10453.1"/>
    </source>
</evidence>
<organism evidence="1 2">
    <name type="scientific">Acidithiobacillus marinus</name>
    <dbReference type="NCBI Taxonomy" id="187490"/>
    <lineage>
        <taxon>Bacteria</taxon>
        <taxon>Pseudomonadati</taxon>
        <taxon>Pseudomonadota</taxon>
        <taxon>Acidithiobacillia</taxon>
        <taxon>Acidithiobacillales</taxon>
        <taxon>Acidithiobacillaceae</taxon>
        <taxon>Acidithiobacillus</taxon>
    </lineage>
</organism>
<dbReference type="AlphaFoldDB" id="A0A2I1DKQ2"/>
<evidence type="ECO:0008006" key="3">
    <source>
        <dbReference type="Google" id="ProtNLM"/>
    </source>
</evidence>
<accession>A0A2I1DKQ2</accession>
<dbReference type="EMBL" id="MXAV01000036">
    <property type="protein sequence ID" value="PKY10453.1"/>
    <property type="molecule type" value="Genomic_DNA"/>
</dbReference>
<gene>
    <name evidence="1" type="ORF">B1757_10185</name>
</gene>
<dbReference type="RefSeq" id="WP_101538212.1">
    <property type="nucleotide sequence ID" value="NZ_MXAV01000036.1"/>
</dbReference>
<proteinExistence type="predicted"/>
<sequence>MDKRVLDSLWVVIEEFRENPYAFLYEEDIRATLFCEMRKRMPEMIKIKGNSAPEAEYQLREVYCEYGTKIDIACLDTEAEISRDKHKGYDTFIYGIPIKVGIELKYRKIGDSFSVQESVKDYEKLKEAGVAHCLALAFVQDENKLEDFLRPGTESKEMRRTWSDFCNNPEGVFVISKSKILQVSSGSVSF</sequence>
<reference evidence="1 2" key="1">
    <citation type="submission" date="2017-03" db="EMBL/GenBank/DDBJ databases">
        <title>Draft genime sequence of the acidophilic sulfur-oxidizing bacterium Acidithiobacillus sp. SH, isolated from seawater.</title>
        <authorList>
            <person name="Sharmin S."/>
            <person name="Tokuhisa M."/>
            <person name="Kanao T."/>
            <person name="Kamimura K."/>
        </authorList>
    </citation>
    <scope>NUCLEOTIDE SEQUENCE [LARGE SCALE GENOMIC DNA]</scope>
    <source>
        <strain evidence="1 2">SH</strain>
    </source>
</reference>
<protein>
    <recommendedName>
        <fullName evidence="3">Restriction endonuclease</fullName>
    </recommendedName>
</protein>
<dbReference type="Proteomes" id="UP000234329">
    <property type="component" value="Unassembled WGS sequence"/>
</dbReference>
<name>A0A2I1DKQ2_9PROT</name>
<dbReference type="InParanoid" id="A0A2I1DKQ2"/>
<keyword evidence="2" id="KW-1185">Reference proteome</keyword>
<dbReference type="OrthoDB" id="9821142at2"/>
<comment type="caution">
    <text evidence="1">The sequence shown here is derived from an EMBL/GenBank/DDBJ whole genome shotgun (WGS) entry which is preliminary data.</text>
</comment>
<evidence type="ECO:0000313" key="2">
    <source>
        <dbReference type="Proteomes" id="UP000234329"/>
    </source>
</evidence>